<evidence type="ECO:0000256" key="1">
    <source>
        <dbReference type="SAM" id="MobiDB-lite"/>
    </source>
</evidence>
<organism evidence="2">
    <name type="scientific">Singulisphaera sp. Ch08</name>
    <dbReference type="NCBI Taxonomy" id="3120278"/>
    <lineage>
        <taxon>Bacteria</taxon>
        <taxon>Pseudomonadati</taxon>
        <taxon>Planctomycetota</taxon>
        <taxon>Planctomycetia</taxon>
        <taxon>Isosphaerales</taxon>
        <taxon>Isosphaeraceae</taxon>
        <taxon>Singulisphaera</taxon>
    </lineage>
</organism>
<protein>
    <submittedName>
        <fullName evidence="2">Phage portal protein</fullName>
    </submittedName>
</protein>
<proteinExistence type="predicted"/>
<dbReference type="AlphaFoldDB" id="A0AAU7CN01"/>
<reference evidence="2" key="1">
    <citation type="submission" date="2024-05" db="EMBL/GenBank/DDBJ databases">
        <title>Planctomycetes of the genus Singulisphaera possess chitinolytic capabilities.</title>
        <authorList>
            <person name="Ivanova A."/>
        </authorList>
    </citation>
    <scope>NUCLEOTIDE SEQUENCE</scope>
    <source>
        <strain evidence="2">Ch08T</strain>
    </source>
</reference>
<dbReference type="RefSeq" id="WP_406699246.1">
    <property type="nucleotide sequence ID" value="NZ_CP155447.1"/>
</dbReference>
<evidence type="ECO:0000313" key="2">
    <source>
        <dbReference type="EMBL" id="XBH06395.1"/>
    </source>
</evidence>
<dbReference type="Pfam" id="PF04860">
    <property type="entry name" value="Phage_portal"/>
    <property type="match status" value="1"/>
</dbReference>
<name>A0AAU7CN01_9BACT</name>
<feature type="compositionally biased region" description="Basic residues" evidence="1">
    <location>
        <begin position="460"/>
        <end position="476"/>
    </location>
</feature>
<dbReference type="InterPro" id="IPR006944">
    <property type="entry name" value="Phage/GTA_portal"/>
</dbReference>
<gene>
    <name evidence="2" type="ORF">V5E97_10250</name>
</gene>
<feature type="region of interest" description="Disordered" evidence="1">
    <location>
        <begin position="435"/>
        <end position="476"/>
    </location>
</feature>
<accession>A0AAU7CN01</accession>
<sequence length="476" mass="52733">MPRLSRQLSEWLRVERSIEKAQPSVGTSYGWGGGPAFSDAFRFRRAPSLPALAEAYKSLIFTCVRLNSDAVSRVPLRLYRISQSRGDRATRCDATRVSQGVRLRLKSLTHTAKAMAGAEEVEEITGDFPLLQLIQNVNPAMDQSQLIHYTVMSMDVVGTGFWWPTEFNLGCPREFWPLPPHLVSPAMENGGLVPSGYHFGSIQYRPEDLLIFKHLSMKNPYGLGMSPTQAAIEYARLEDTFVSIQDDLLSNGPRPSVIVSHKDPKGSFGAAERKRLEEDMDRKGRGGRSGAAFVVDGAVAVTPVSWAPADLGAVAISKYDLERTCGCFGVPVSMVTNESSNMAVAREGMEQHARNAVDPRCKTIASTLTRWTHSLDRSGKRNWHKLFWAFDSCVAEDKLAEADLHAKYFAMGLPLNVALTEAGYDAVDDGDTSFIPKTLQPLSSAARDHNPPDETEIQPRRRRRKKSGRKRKKPLG</sequence>
<dbReference type="EMBL" id="CP155447">
    <property type="protein sequence ID" value="XBH06395.1"/>
    <property type="molecule type" value="Genomic_DNA"/>
</dbReference>
<feature type="region of interest" description="Disordered" evidence="1">
    <location>
        <begin position="260"/>
        <end position="284"/>
    </location>
</feature>